<feature type="compositionally biased region" description="Low complexity" evidence="1">
    <location>
        <begin position="128"/>
        <end position="138"/>
    </location>
</feature>
<protein>
    <submittedName>
        <fullName evidence="2">Uncharacterized protein</fullName>
    </submittedName>
</protein>
<evidence type="ECO:0000313" key="2">
    <source>
        <dbReference type="EMBL" id="KZV92427.1"/>
    </source>
</evidence>
<name>A0A165HT49_EXIGL</name>
<sequence>MSAATSTAVAAPPVPKPLAWYAALDQAARVGLMLPPHRMPAPTDKLAHNLAHTIAFLMERYLRACKDAGVDGGPHLIDALRVEHELVNADVIQRARQPATSRKTSADKTAPVTVRRPVKHDGPPAQPGPASTSSAASTKLEARTTPSTVSLPTREGSDSAKTAMPPAITPSTAAPSHSPTAQTPVACPNVRVKIDELMAHVYKIIRHPSTDLSTTNADRIRAMLVAHGHASAEWMARADVSETLDHRIGRALTLVDKERHSAATEKSPNLPVETPAPVLSDAMSPLPSDDALLASPVVEEGAVSSPFVVKPPVALPLKSPTPMPKSHESDELPLGWVLAPRALRSGDSPRHTEIGKGKAVTVLAKNDSTSALKRKDSSATVATTSAVVDDAVEMEKQMLTTQGSTSECDEGAIVPIPIAGDEDLSTSAQPAVRSCSIPAASTSTNPSPVKETADVPASLPLDDVHRLVPTTTRTLRKSKSVSFAEDGEEVVKPRFVPPFPLPFASLPVPVAMVKRNLRLAPPTVAVDLGRRTTANLPSAPAESASTITVPKPPTPPAARKPAKVARGKATTTTAGSPPSPATATSATLPKDSASLATQKISSPSKPAKDSATPTPTPAQKKLPRVSLRVTDPAVKRKREEEEEADEEEFEASFMRKRRIV</sequence>
<evidence type="ECO:0000256" key="1">
    <source>
        <dbReference type="SAM" id="MobiDB-lite"/>
    </source>
</evidence>
<accession>A0A165HT49</accession>
<dbReference type="InParanoid" id="A0A165HT49"/>
<feature type="compositionally biased region" description="Low complexity" evidence="1">
    <location>
        <begin position="567"/>
        <end position="587"/>
    </location>
</feature>
<feature type="compositionally biased region" description="Low complexity" evidence="1">
    <location>
        <begin position="162"/>
        <end position="184"/>
    </location>
</feature>
<dbReference type="Proteomes" id="UP000077266">
    <property type="component" value="Unassembled WGS sequence"/>
</dbReference>
<proteinExistence type="predicted"/>
<feature type="compositionally biased region" description="Polar residues" evidence="1">
    <location>
        <begin position="594"/>
        <end position="604"/>
    </location>
</feature>
<keyword evidence="3" id="KW-1185">Reference proteome</keyword>
<dbReference type="AlphaFoldDB" id="A0A165HT49"/>
<feature type="region of interest" description="Disordered" evidence="1">
    <location>
        <begin position="93"/>
        <end position="184"/>
    </location>
</feature>
<reference evidence="2 3" key="1">
    <citation type="journal article" date="2016" name="Mol. Biol. Evol.">
        <title>Comparative Genomics of Early-Diverging Mushroom-Forming Fungi Provides Insights into the Origins of Lignocellulose Decay Capabilities.</title>
        <authorList>
            <person name="Nagy L.G."/>
            <person name="Riley R."/>
            <person name="Tritt A."/>
            <person name="Adam C."/>
            <person name="Daum C."/>
            <person name="Floudas D."/>
            <person name="Sun H."/>
            <person name="Yadav J.S."/>
            <person name="Pangilinan J."/>
            <person name="Larsson K.H."/>
            <person name="Matsuura K."/>
            <person name="Barry K."/>
            <person name="Labutti K."/>
            <person name="Kuo R."/>
            <person name="Ohm R.A."/>
            <person name="Bhattacharya S.S."/>
            <person name="Shirouzu T."/>
            <person name="Yoshinaga Y."/>
            <person name="Martin F.M."/>
            <person name="Grigoriev I.V."/>
            <person name="Hibbett D.S."/>
        </authorList>
    </citation>
    <scope>NUCLEOTIDE SEQUENCE [LARGE SCALE GENOMIC DNA]</scope>
    <source>
        <strain evidence="2 3">HHB12029</strain>
    </source>
</reference>
<gene>
    <name evidence="2" type="ORF">EXIGLDRAFT_749662</name>
</gene>
<feature type="region of interest" description="Disordered" evidence="1">
    <location>
        <begin position="535"/>
        <end position="660"/>
    </location>
</feature>
<dbReference type="EMBL" id="KV426008">
    <property type="protein sequence ID" value="KZV92427.1"/>
    <property type="molecule type" value="Genomic_DNA"/>
</dbReference>
<feature type="compositionally biased region" description="Acidic residues" evidence="1">
    <location>
        <begin position="640"/>
        <end position="650"/>
    </location>
</feature>
<evidence type="ECO:0000313" key="3">
    <source>
        <dbReference type="Proteomes" id="UP000077266"/>
    </source>
</evidence>
<organism evidence="2 3">
    <name type="scientific">Exidia glandulosa HHB12029</name>
    <dbReference type="NCBI Taxonomy" id="1314781"/>
    <lineage>
        <taxon>Eukaryota</taxon>
        <taxon>Fungi</taxon>
        <taxon>Dikarya</taxon>
        <taxon>Basidiomycota</taxon>
        <taxon>Agaricomycotina</taxon>
        <taxon>Agaricomycetes</taxon>
        <taxon>Auriculariales</taxon>
        <taxon>Exidiaceae</taxon>
        <taxon>Exidia</taxon>
    </lineage>
</organism>